<dbReference type="Proteomes" id="UP001172155">
    <property type="component" value="Unassembled WGS sequence"/>
</dbReference>
<feature type="compositionally biased region" description="Basic residues" evidence="1">
    <location>
        <begin position="67"/>
        <end position="76"/>
    </location>
</feature>
<comment type="caution">
    <text evidence="2">The sequence shown here is derived from an EMBL/GenBank/DDBJ whole genome shotgun (WGS) entry which is preliminary data.</text>
</comment>
<keyword evidence="3" id="KW-1185">Reference proteome</keyword>
<evidence type="ECO:0000313" key="2">
    <source>
        <dbReference type="EMBL" id="KAK0740943.1"/>
    </source>
</evidence>
<evidence type="ECO:0000313" key="3">
    <source>
        <dbReference type="Proteomes" id="UP001172155"/>
    </source>
</evidence>
<feature type="compositionally biased region" description="Gly residues" evidence="1">
    <location>
        <begin position="79"/>
        <end position="92"/>
    </location>
</feature>
<reference evidence="2" key="1">
    <citation type="submission" date="2023-06" db="EMBL/GenBank/DDBJ databases">
        <title>Genome-scale phylogeny and comparative genomics of the fungal order Sordariales.</title>
        <authorList>
            <consortium name="Lawrence Berkeley National Laboratory"/>
            <person name="Hensen N."/>
            <person name="Bonometti L."/>
            <person name="Westerberg I."/>
            <person name="Brannstrom I.O."/>
            <person name="Guillou S."/>
            <person name="Cros-Aarteil S."/>
            <person name="Calhoun S."/>
            <person name="Haridas S."/>
            <person name="Kuo A."/>
            <person name="Mondo S."/>
            <person name="Pangilinan J."/>
            <person name="Riley R."/>
            <person name="LaButti K."/>
            <person name="Andreopoulos B."/>
            <person name="Lipzen A."/>
            <person name="Chen C."/>
            <person name="Yanf M."/>
            <person name="Daum C."/>
            <person name="Ng V."/>
            <person name="Clum A."/>
            <person name="Steindorff A."/>
            <person name="Ohm R."/>
            <person name="Martin F."/>
            <person name="Silar P."/>
            <person name="Natvig D."/>
            <person name="Lalanne C."/>
            <person name="Gautier V."/>
            <person name="Ament-velasquez S.L."/>
            <person name="Kruys A."/>
            <person name="Hutchinson M.I."/>
            <person name="Powell A.J."/>
            <person name="Barry K."/>
            <person name="Miller A.N."/>
            <person name="Grigoriev I.V."/>
            <person name="Debuchy R."/>
            <person name="Gladieux P."/>
            <person name="Thoren M.H."/>
            <person name="Johannesson H."/>
        </authorList>
    </citation>
    <scope>NUCLEOTIDE SEQUENCE</scope>
    <source>
        <strain evidence="2">SMH3187-1</strain>
    </source>
</reference>
<sequence>MPPKRKAKAAGSTTNSRPSRANSGNTAAISPILLSDDEDADNENSHHHKTALNSEDDIDEIITSKPPAKKARKAPTKPRGGGGAGARGGGRAGKAKKPSATVEQHLMEQNAKSKEFIQAFREEVLAERERGWSVLGKMRGGLHKTTAVPAQKNPLVDYDRLKVTPIMVNKENNPLYQQTLEMTRLCRRIVQRHRDVERETERPGLTTPRETWREDGEEMGRLLTYGRQYGEKLVAGLISPNGVDVASNDGEGGEVDGMVTELFKSGKKTDTWGRVARDQVKTLLGVVRTLAGHEVEE</sequence>
<protein>
    <submittedName>
        <fullName evidence="2">Uncharacterized protein</fullName>
    </submittedName>
</protein>
<evidence type="ECO:0000256" key="1">
    <source>
        <dbReference type="SAM" id="MobiDB-lite"/>
    </source>
</evidence>
<feature type="compositionally biased region" description="Polar residues" evidence="1">
    <location>
        <begin position="11"/>
        <end position="28"/>
    </location>
</feature>
<name>A0AA40EKG0_9PEZI</name>
<accession>A0AA40EKG0</accession>
<dbReference type="AlphaFoldDB" id="A0AA40EKG0"/>
<proteinExistence type="predicted"/>
<dbReference type="EMBL" id="JAUKUD010000006">
    <property type="protein sequence ID" value="KAK0740943.1"/>
    <property type="molecule type" value="Genomic_DNA"/>
</dbReference>
<gene>
    <name evidence="2" type="ORF">B0T18DRAFT_419051</name>
</gene>
<organism evidence="2 3">
    <name type="scientific">Schizothecium vesticola</name>
    <dbReference type="NCBI Taxonomy" id="314040"/>
    <lineage>
        <taxon>Eukaryota</taxon>
        <taxon>Fungi</taxon>
        <taxon>Dikarya</taxon>
        <taxon>Ascomycota</taxon>
        <taxon>Pezizomycotina</taxon>
        <taxon>Sordariomycetes</taxon>
        <taxon>Sordariomycetidae</taxon>
        <taxon>Sordariales</taxon>
        <taxon>Schizotheciaceae</taxon>
        <taxon>Schizothecium</taxon>
    </lineage>
</organism>
<feature type="region of interest" description="Disordered" evidence="1">
    <location>
        <begin position="1"/>
        <end position="100"/>
    </location>
</feature>